<reference evidence="3" key="2">
    <citation type="submission" date="2023-02" db="EMBL/GenBank/DDBJ databases">
        <authorList>
            <consortium name="DOE Joint Genome Institute"/>
            <person name="Mondo S.J."/>
            <person name="Chang Y."/>
            <person name="Wang Y."/>
            <person name="Ahrendt S."/>
            <person name="Andreopoulos W."/>
            <person name="Barry K."/>
            <person name="Beard J."/>
            <person name="Benny G.L."/>
            <person name="Blankenship S."/>
            <person name="Bonito G."/>
            <person name="Cuomo C."/>
            <person name="Desiro A."/>
            <person name="Gervers K.A."/>
            <person name="Hundley H."/>
            <person name="Kuo A."/>
            <person name="LaButti K."/>
            <person name="Lang B.F."/>
            <person name="Lipzen A."/>
            <person name="O'Donnell K."/>
            <person name="Pangilinan J."/>
            <person name="Reynolds N."/>
            <person name="Sandor L."/>
            <person name="Smith M.W."/>
            <person name="Tsang A."/>
            <person name="Grigoriev I.V."/>
            <person name="Stajich J.E."/>
            <person name="Spatafora J.W."/>
        </authorList>
    </citation>
    <scope>NUCLEOTIDE SEQUENCE</scope>
    <source>
        <strain evidence="3">RSA 2281</strain>
    </source>
</reference>
<accession>A0AAD5PKS3</accession>
<organism evidence="3 4">
    <name type="scientific">Phascolomyces articulosus</name>
    <dbReference type="NCBI Taxonomy" id="60185"/>
    <lineage>
        <taxon>Eukaryota</taxon>
        <taxon>Fungi</taxon>
        <taxon>Fungi incertae sedis</taxon>
        <taxon>Mucoromycota</taxon>
        <taxon>Mucoromycotina</taxon>
        <taxon>Mucoromycetes</taxon>
        <taxon>Mucorales</taxon>
        <taxon>Lichtheimiaceae</taxon>
        <taxon>Phascolomyces</taxon>
    </lineage>
</organism>
<protein>
    <submittedName>
        <fullName evidence="3">GDSL lipase/esterase</fullName>
    </submittedName>
</protein>
<name>A0AAD5PKS3_9FUNG</name>
<dbReference type="PANTHER" id="PTHR45648">
    <property type="entry name" value="GDSL LIPASE/ACYLHYDROLASE FAMILY PROTEIN (AFU_ORTHOLOGUE AFUA_4G14700)"/>
    <property type="match status" value="1"/>
</dbReference>
<evidence type="ECO:0000313" key="4">
    <source>
        <dbReference type="Proteomes" id="UP001209540"/>
    </source>
</evidence>
<dbReference type="InterPro" id="IPR001087">
    <property type="entry name" value="GDSL"/>
</dbReference>
<dbReference type="AlphaFoldDB" id="A0AAD5PKS3"/>
<dbReference type="SUPFAM" id="SSF52266">
    <property type="entry name" value="SGNH hydrolase"/>
    <property type="match status" value="1"/>
</dbReference>
<keyword evidence="2" id="KW-0732">Signal</keyword>
<reference evidence="3" key="1">
    <citation type="journal article" date="2022" name="IScience">
        <title>Evolution of zygomycete secretomes and the origins of terrestrial fungal ecologies.</title>
        <authorList>
            <person name="Chang Y."/>
            <person name="Wang Y."/>
            <person name="Mondo S."/>
            <person name="Ahrendt S."/>
            <person name="Andreopoulos W."/>
            <person name="Barry K."/>
            <person name="Beard J."/>
            <person name="Benny G.L."/>
            <person name="Blankenship S."/>
            <person name="Bonito G."/>
            <person name="Cuomo C."/>
            <person name="Desiro A."/>
            <person name="Gervers K.A."/>
            <person name="Hundley H."/>
            <person name="Kuo A."/>
            <person name="LaButti K."/>
            <person name="Lang B.F."/>
            <person name="Lipzen A."/>
            <person name="O'Donnell K."/>
            <person name="Pangilinan J."/>
            <person name="Reynolds N."/>
            <person name="Sandor L."/>
            <person name="Smith M.E."/>
            <person name="Tsang A."/>
            <person name="Grigoriev I.V."/>
            <person name="Stajich J.E."/>
            <person name="Spatafora J.W."/>
        </authorList>
    </citation>
    <scope>NUCLEOTIDE SEQUENCE</scope>
    <source>
        <strain evidence="3">RSA 2281</strain>
    </source>
</reference>
<comment type="caution">
    <text evidence="3">The sequence shown here is derived from an EMBL/GenBank/DDBJ whole genome shotgun (WGS) entry which is preliminary data.</text>
</comment>
<dbReference type="Proteomes" id="UP001209540">
    <property type="component" value="Unassembled WGS sequence"/>
</dbReference>
<dbReference type="PANTHER" id="PTHR45648:SF22">
    <property type="entry name" value="GDSL LIPASE_ACYLHYDROLASE FAMILY PROTEIN (AFU_ORTHOLOGUE AFUA_4G14700)"/>
    <property type="match status" value="1"/>
</dbReference>
<evidence type="ECO:0000256" key="2">
    <source>
        <dbReference type="SAM" id="SignalP"/>
    </source>
</evidence>
<proteinExistence type="predicted"/>
<evidence type="ECO:0000256" key="1">
    <source>
        <dbReference type="ARBA" id="ARBA00022801"/>
    </source>
</evidence>
<keyword evidence="4" id="KW-1185">Reference proteome</keyword>
<dbReference type="GO" id="GO:0016788">
    <property type="term" value="F:hydrolase activity, acting on ester bonds"/>
    <property type="evidence" value="ECO:0007669"/>
    <property type="project" value="InterPro"/>
</dbReference>
<dbReference type="EMBL" id="JAIXMP010000001">
    <property type="protein sequence ID" value="KAI9278772.1"/>
    <property type="molecule type" value="Genomic_DNA"/>
</dbReference>
<dbReference type="InterPro" id="IPR051058">
    <property type="entry name" value="GDSL_Est/Lipase"/>
</dbReference>
<sequence>MKSLTIISALCVAAATSVSAIDKIIAYADSFTDNGNDYKHSGFPATPPYWKGRFSNGPTWLEYVADNLNDHEVINYGHGGAPADNAYMYSQFNGWTVPGVIQQIETLPVDGTSEDLYIISIGYNDLNGIVNPDQYKIVKEGYDVKDISNAISKSVKMLIEKYEANHFLIQNCPPFWRWPVVKDEDKERARGLQLELNAMTKKELEKIDGIDLQFQDISSFWNDLLDHPESIGLSTENGPCNPGIGNKDACDDPEKHMYWDSYHPEAKAHKAWGEWATKDIKRRYDL</sequence>
<feature type="chain" id="PRO_5042127614" evidence="2">
    <location>
        <begin position="21"/>
        <end position="286"/>
    </location>
</feature>
<keyword evidence="1" id="KW-0378">Hydrolase</keyword>
<gene>
    <name evidence="3" type="ORF">BDA99DRAFT_493128</name>
</gene>
<evidence type="ECO:0000313" key="3">
    <source>
        <dbReference type="EMBL" id="KAI9278772.1"/>
    </source>
</evidence>
<dbReference type="CDD" id="cd01846">
    <property type="entry name" value="fatty_acyltransferase_like"/>
    <property type="match status" value="1"/>
</dbReference>
<dbReference type="InterPro" id="IPR036514">
    <property type="entry name" value="SGNH_hydro_sf"/>
</dbReference>
<feature type="signal peptide" evidence="2">
    <location>
        <begin position="1"/>
        <end position="20"/>
    </location>
</feature>
<dbReference type="Pfam" id="PF00657">
    <property type="entry name" value="Lipase_GDSL"/>
    <property type="match status" value="1"/>
</dbReference>
<dbReference type="Gene3D" id="3.40.50.1110">
    <property type="entry name" value="SGNH hydrolase"/>
    <property type="match status" value="1"/>
</dbReference>